<keyword evidence="11" id="KW-1185">Reference proteome</keyword>
<dbReference type="GO" id="GO:0006351">
    <property type="term" value="P:DNA-templated transcription"/>
    <property type="evidence" value="ECO:0007669"/>
    <property type="project" value="InterPro"/>
</dbReference>
<evidence type="ECO:0000256" key="6">
    <source>
        <dbReference type="ARBA" id="ARBA00023163"/>
    </source>
</evidence>
<accession>A0A6M3TCQ2</accession>
<dbReference type="Pfam" id="PF00940">
    <property type="entry name" value="RNA_pol"/>
    <property type="match status" value="1"/>
</dbReference>
<evidence type="ECO:0000256" key="8">
    <source>
        <dbReference type="ARBA" id="ARBA00048552"/>
    </source>
</evidence>
<dbReference type="Proteomes" id="UP000501738">
    <property type="component" value="Segment"/>
</dbReference>
<comment type="similarity">
    <text evidence="1">Belongs to the phage and mitochondrial RNA polymerase family.</text>
</comment>
<dbReference type="InterPro" id="IPR029262">
    <property type="entry name" value="RPOL_N"/>
</dbReference>
<dbReference type="GO" id="GO:0003899">
    <property type="term" value="F:DNA-directed RNA polymerase activity"/>
    <property type="evidence" value="ECO:0007669"/>
    <property type="project" value="UniProtKB-EC"/>
</dbReference>
<dbReference type="PANTHER" id="PTHR10102">
    <property type="entry name" value="DNA-DIRECTED RNA POLYMERASE, MITOCHONDRIAL"/>
    <property type="match status" value="1"/>
</dbReference>
<dbReference type="InterPro" id="IPR043502">
    <property type="entry name" value="DNA/RNA_pol_sf"/>
</dbReference>
<keyword evidence="5" id="KW-0548">Nucleotidyltransferase</keyword>
<evidence type="ECO:0000313" key="11">
    <source>
        <dbReference type="Proteomes" id="UP000501738"/>
    </source>
</evidence>
<dbReference type="EMBL" id="MT104468">
    <property type="protein sequence ID" value="QJD54801.1"/>
    <property type="molecule type" value="Genomic_DNA"/>
</dbReference>
<dbReference type="GO" id="GO:0019083">
    <property type="term" value="P:viral transcription"/>
    <property type="evidence" value="ECO:0007669"/>
    <property type="project" value="UniProtKB-KW"/>
</dbReference>
<keyword evidence="6" id="KW-0804">Transcription</keyword>
<feature type="domain" description="DNA-directed RNA polymerase N-terminal" evidence="9">
    <location>
        <begin position="1"/>
        <end position="297"/>
    </location>
</feature>
<evidence type="ECO:0000259" key="9">
    <source>
        <dbReference type="SMART" id="SM01311"/>
    </source>
</evidence>
<organism evidence="10 11">
    <name type="scientific">Pseudomonas phage MR5</name>
    <dbReference type="NCBI Taxonomy" id="2711172"/>
    <lineage>
        <taxon>Viruses</taxon>
        <taxon>Duplodnaviria</taxon>
        <taxon>Heunggongvirae</taxon>
        <taxon>Uroviricota</taxon>
        <taxon>Caudoviricetes</taxon>
        <taxon>Autographivirales</taxon>
        <taxon>Autoscriptoviridae</taxon>
        <taxon>Krylovirinae</taxon>
        <taxon>Mojovirus</taxon>
        <taxon>Mojovirus MR5</taxon>
    </lineage>
</organism>
<dbReference type="EC" id="2.7.7.6" evidence="2"/>
<comment type="catalytic activity">
    <reaction evidence="8">
        <text>RNA(n) + a ribonucleoside 5'-triphosphate = RNA(n+1) + diphosphate</text>
        <dbReference type="Rhea" id="RHEA:21248"/>
        <dbReference type="Rhea" id="RHEA-COMP:14527"/>
        <dbReference type="Rhea" id="RHEA-COMP:17342"/>
        <dbReference type="ChEBI" id="CHEBI:33019"/>
        <dbReference type="ChEBI" id="CHEBI:61557"/>
        <dbReference type="ChEBI" id="CHEBI:140395"/>
        <dbReference type="EC" id="2.7.7.6"/>
    </reaction>
</comment>
<evidence type="ECO:0000256" key="2">
    <source>
        <dbReference type="ARBA" id="ARBA00012418"/>
    </source>
</evidence>
<dbReference type="SUPFAM" id="SSF56672">
    <property type="entry name" value="DNA/RNA polymerases"/>
    <property type="match status" value="1"/>
</dbReference>
<sequence>MEVAADDEAATQAIREHAEIIAKGDIDKLPRGKVLIGRMFSDVRASIEAEQAKVIRGVGGKVRGWLRKIPADVASVIALRCTLMMCMQVMEQHAGNKRHSPATMQRIATTIGREWVREIQVRQAAEVSPAYYQSAVDSLSKANISSPAHVKRTLARVVKNVLDGTYDIELADSELLHLGKHGLQACVDAGLVELVRSTSPMGKAAEFVISAQVAAFLLDSTDVQRMATPADCIMITPPIPWEATAGGGYLTERRQLRYPLLHTGKRRVRPTLRKQYRTQCSAAEMPQVYRYVNYLQSIPYRMNAEVYAHVRRIWSAGGGALHMTRLEPPAKPEFPFATGWAKERATEAELETFRRWKRHMTQWHEQRLVHRSLVWEMASFVKNVARYSKHDAYFPVFLDGRGRLYYRGTPNPQGSDAAKAVIQFARKKPLGPRGAYWLKVHIANCFGFDKLGFDARAAWTDQHWDELQQGLELPEESNLYQQADSPFCAIAAAIELRGAYRSGNPETFCSGLAVHMDATCSGLQHFSAMLQDEVGGAYVNLTPGAEQKADIYRRVAELAMLQVHRDAEGGNEYAQQWLTVGVSRDMAKGPVMTYVYGATLSSVADGLEDRLDAAGWRCEGMSMQRMSAYMAKLLFAAIADTVPAAAAAMRWLKELVRKTPRDKPIQFTTPIGMFVNHDYPDEEMERIAVRSCGMQYIVMYKQLETTKPLRMQNAIAPNFVHSLDGAHLGYTALRMEAHGLDMVCIHDSFGTHPGDVDVMHTHIREAFIHLYTCKDHLNDLAEQLGLDVTYIGTGKLDLTKVRESEFFFC</sequence>
<evidence type="ECO:0000256" key="5">
    <source>
        <dbReference type="ARBA" id="ARBA00022695"/>
    </source>
</evidence>
<dbReference type="PANTHER" id="PTHR10102:SF0">
    <property type="entry name" value="DNA-DIRECTED RNA POLYMERASE, MITOCHONDRIAL"/>
    <property type="match status" value="1"/>
</dbReference>
<evidence type="ECO:0000256" key="7">
    <source>
        <dbReference type="ARBA" id="ARBA00023314"/>
    </source>
</evidence>
<dbReference type="Gene3D" id="1.10.287.280">
    <property type="match status" value="1"/>
</dbReference>
<dbReference type="GO" id="GO:0003677">
    <property type="term" value="F:DNA binding"/>
    <property type="evidence" value="ECO:0007669"/>
    <property type="project" value="InterPro"/>
</dbReference>
<dbReference type="PROSITE" id="PS00489">
    <property type="entry name" value="RNA_POL_PHAGE_2"/>
    <property type="match status" value="1"/>
</dbReference>
<dbReference type="InterPro" id="IPR002092">
    <property type="entry name" value="DNA-dir_Rpol_phage-type"/>
</dbReference>
<reference evidence="10 11" key="1">
    <citation type="journal article" date="2020" name="Microb. Biotechnol.">
        <title>Phage biocontrol to combat Pseudomonas syringae pathogens causing disease in cherry.</title>
        <authorList>
            <person name="Rabiey M."/>
            <person name="Roy S.R."/>
            <person name="Holtappels D."/>
            <person name="Franceschetti L."/>
            <person name="Quilty B.J."/>
            <person name="Creeth R."/>
            <person name="Sundin G.W."/>
            <person name="Wagemans J."/>
            <person name="Lavigne R."/>
            <person name="Jackson R.W."/>
        </authorList>
    </citation>
    <scope>NUCLEOTIDE SEQUENCE [LARGE SCALE GENOMIC DNA]</scope>
</reference>
<protein>
    <recommendedName>
        <fullName evidence="2">DNA-directed RNA polymerase</fullName>
        <ecNumber evidence="2">2.7.7.6</ecNumber>
    </recommendedName>
</protein>
<evidence type="ECO:0000256" key="4">
    <source>
        <dbReference type="ARBA" id="ARBA00022679"/>
    </source>
</evidence>
<dbReference type="InterPro" id="IPR037159">
    <property type="entry name" value="RNA_POL_N_sf"/>
</dbReference>
<dbReference type="GO" id="GO:0000428">
    <property type="term" value="C:DNA-directed RNA polymerase complex"/>
    <property type="evidence" value="ECO:0007669"/>
    <property type="project" value="UniProtKB-KW"/>
</dbReference>
<dbReference type="Gene3D" id="1.10.150.20">
    <property type="entry name" value="5' to 3' exonuclease, C-terminal subdomain"/>
    <property type="match status" value="1"/>
</dbReference>
<keyword evidence="7" id="KW-1195">Viral transcription</keyword>
<keyword evidence="4" id="KW-0808">Transferase</keyword>
<dbReference type="InterPro" id="IPR046950">
    <property type="entry name" value="DNA-dir_Rpol_C_phage-type"/>
</dbReference>
<proteinExistence type="inferred from homology"/>
<dbReference type="Gene3D" id="1.10.1320.10">
    <property type="entry name" value="DNA-directed RNA polymerase, N-terminal domain"/>
    <property type="match status" value="1"/>
</dbReference>
<evidence type="ECO:0000313" key="10">
    <source>
        <dbReference type="EMBL" id="QJD54801.1"/>
    </source>
</evidence>
<dbReference type="SMART" id="SM01311">
    <property type="entry name" value="RPOL_N"/>
    <property type="match status" value="1"/>
</dbReference>
<keyword evidence="3" id="KW-0240">DNA-directed RNA polymerase</keyword>
<gene>
    <name evidence="10" type="ORF">PssvBMR5_gp33</name>
</gene>
<name>A0A6M3TCQ2_9CAUD</name>
<evidence type="ECO:0000256" key="3">
    <source>
        <dbReference type="ARBA" id="ARBA00022478"/>
    </source>
</evidence>
<evidence type="ECO:0000256" key="1">
    <source>
        <dbReference type="ARBA" id="ARBA00009493"/>
    </source>
</evidence>